<keyword evidence="2" id="KW-0472">Membrane</keyword>
<dbReference type="RefSeq" id="WP_311952939.1">
    <property type="nucleotide sequence ID" value="NZ_JAVLVU010000001.1"/>
</dbReference>
<accession>A0ABU3GYZ3</accession>
<evidence type="ECO:0000313" key="5">
    <source>
        <dbReference type="Proteomes" id="UP001258315"/>
    </source>
</evidence>
<sequence>MKRLVLALLVCLNGYALMAQSSPDSATYEIQRKRINGMLAQRSQKFGEYEESLSKHTGIFGLQTKKDIRRSNEILMAITETDNQIFKQIKVLLDYRMFEQKQVETQKNQVQDANLTYMRTINRLREQNAKLIKEAEEREKAVDKDSNKYKIAIAVLIITSILLALIRKRTVKA</sequence>
<evidence type="ECO:0000256" key="3">
    <source>
        <dbReference type="SAM" id="SignalP"/>
    </source>
</evidence>
<keyword evidence="1" id="KW-0175">Coiled coil</keyword>
<evidence type="ECO:0000256" key="2">
    <source>
        <dbReference type="SAM" id="Phobius"/>
    </source>
</evidence>
<keyword evidence="3" id="KW-0732">Signal</keyword>
<protein>
    <submittedName>
        <fullName evidence="4">Uncharacterized protein</fullName>
    </submittedName>
</protein>
<dbReference type="EMBL" id="JAVLVU010000001">
    <property type="protein sequence ID" value="MDT3404985.1"/>
    <property type="molecule type" value="Genomic_DNA"/>
</dbReference>
<feature type="transmembrane region" description="Helical" evidence="2">
    <location>
        <begin position="149"/>
        <end position="166"/>
    </location>
</feature>
<feature type="signal peptide" evidence="3">
    <location>
        <begin position="1"/>
        <end position="19"/>
    </location>
</feature>
<keyword evidence="2" id="KW-0812">Transmembrane</keyword>
<dbReference type="Proteomes" id="UP001258315">
    <property type="component" value="Unassembled WGS sequence"/>
</dbReference>
<proteinExistence type="predicted"/>
<reference evidence="5" key="1">
    <citation type="submission" date="2023-07" db="EMBL/GenBank/DDBJ databases">
        <title>Functional and genomic diversity of the sorghum phyllosphere microbiome.</title>
        <authorList>
            <person name="Shade A."/>
        </authorList>
    </citation>
    <scope>NUCLEOTIDE SEQUENCE [LARGE SCALE GENOMIC DNA]</scope>
    <source>
        <strain evidence="5">SORGH_AS_0422</strain>
    </source>
</reference>
<keyword evidence="5" id="KW-1185">Reference proteome</keyword>
<gene>
    <name evidence="4" type="ORF">QE417_004057</name>
</gene>
<evidence type="ECO:0000256" key="1">
    <source>
        <dbReference type="SAM" id="Coils"/>
    </source>
</evidence>
<comment type="caution">
    <text evidence="4">The sequence shown here is derived from an EMBL/GenBank/DDBJ whole genome shotgun (WGS) entry which is preliminary data.</text>
</comment>
<name>A0ABU3GYZ3_9SPHI</name>
<feature type="chain" id="PRO_5045843422" evidence="3">
    <location>
        <begin position="20"/>
        <end position="173"/>
    </location>
</feature>
<keyword evidence="2" id="KW-1133">Transmembrane helix</keyword>
<feature type="coiled-coil region" evidence="1">
    <location>
        <begin position="114"/>
        <end position="144"/>
    </location>
</feature>
<evidence type="ECO:0000313" key="4">
    <source>
        <dbReference type="EMBL" id="MDT3404985.1"/>
    </source>
</evidence>
<organism evidence="4 5">
    <name type="scientific">Mucilaginibacter terrae</name>
    <dbReference type="NCBI Taxonomy" id="1955052"/>
    <lineage>
        <taxon>Bacteria</taxon>
        <taxon>Pseudomonadati</taxon>
        <taxon>Bacteroidota</taxon>
        <taxon>Sphingobacteriia</taxon>
        <taxon>Sphingobacteriales</taxon>
        <taxon>Sphingobacteriaceae</taxon>
        <taxon>Mucilaginibacter</taxon>
    </lineage>
</organism>